<sequence length="213" mass="25431">MSRKITKVIQHSRNPHRYHIYVNDEYAFSVHEDVVVDKRLLKGKAVDEAELEAIVKEEEKKKIERAGLRYLSYRPRTQSEMRVYLQQKGFDQALIEEVIVKWVGEGYLNDEAFAVQWIEERLSTKHKGRYLLRQELKEKGIDEQVIRSALSRIDHRAEQEACLKLAQKRMKRYEGLEPTKRKHKLFAYLSQRGYPLHVIETVYEQLMDDEHDF</sequence>
<dbReference type="InterPro" id="IPR053925">
    <property type="entry name" value="RecX_HTH_3rd"/>
</dbReference>
<gene>
    <name evidence="5" type="primary">recX</name>
    <name evidence="9" type="ORF">J2S00_000102</name>
</gene>
<dbReference type="EMBL" id="JAUSUQ010000001">
    <property type="protein sequence ID" value="MDQ0337332.1"/>
    <property type="molecule type" value="Genomic_DNA"/>
</dbReference>
<dbReference type="Pfam" id="PF21981">
    <property type="entry name" value="RecX_HTH3"/>
    <property type="match status" value="1"/>
</dbReference>
<organism evidence="9 10">
    <name type="scientific">Caldalkalibacillus uzonensis</name>
    <dbReference type="NCBI Taxonomy" id="353224"/>
    <lineage>
        <taxon>Bacteria</taxon>
        <taxon>Bacillati</taxon>
        <taxon>Bacillota</taxon>
        <taxon>Bacilli</taxon>
        <taxon>Bacillales</taxon>
        <taxon>Bacillaceae</taxon>
        <taxon>Caldalkalibacillus</taxon>
    </lineage>
</organism>
<feature type="domain" description="RecX second three-helical" evidence="6">
    <location>
        <begin position="109"/>
        <end position="150"/>
    </location>
</feature>
<evidence type="ECO:0000259" key="6">
    <source>
        <dbReference type="Pfam" id="PF02631"/>
    </source>
</evidence>
<dbReference type="InterPro" id="IPR053926">
    <property type="entry name" value="RecX_HTH_1st"/>
</dbReference>
<evidence type="ECO:0000259" key="8">
    <source>
        <dbReference type="Pfam" id="PF21982"/>
    </source>
</evidence>
<keyword evidence="10" id="KW-1185">Reference proteome</keyword>
<evidence type="ECO:0000313" key="10">
    <source>
        <dbReference type="Proteomes" id="UP001232445"/>
    </source>
</evidence>
<evidence type="ECO:0000259" key="7">
    <source>
        <dbReference type="Pfam" id="PF21981"/>
    </source>
</evidence>
<feature type="domain" description="RecX third three-helical" evidence="7">
    <location>
        <begin position="158"/>
        <end position="202"/>
    </location>
</feature>
<comment type="function">
    <text evidence="5">Modulates RecA activity.</text>
</comment>
<comment type="caution">
    <text evidence="9">The sequence shown here is derived from an EMBL/GenBank/DDBJ whole genome shotgun (WGS) entry which is preliminary data.</text>
</comment>
<dbReference type="Pfam" id="PF21982">
    <property type="entry name" value="RecX_HTH1"/>
    <property type="match status" value="1"/>
</dbReference>
<evidence type="ECO:0000256" key="2">
    <source>
        <dbReference type="ARBA" id="ARBA00009695"/>
    </source>
</evidence>
<reference evidence="9 10" key="1">
    <citation type="submission" date="2023-07" db="EMBL/GenBank/DDBJ databases">
        <title>Genomic Encyclopedia of Type Strains, Phase IV (KMG-IV): sequencing the most valuable type-strain genomes for metagenomic binning, comparative biology and taxonomic classification.</title>
        <authorList>
            <person name="Goeker M."/>
        </authorList>
    </citation>
    <scope>NUCLEOTIDE SEQUENCE [LARGE SCALE GENOMIC DNA]</scope>
    <source>
        <strain evidence="9 10">DSM 17740</strain>
    </source>
</reference>
<comment type="subcellular location">
    <subcellularLocation>
        <location evidence="1 5">Cytoplasm</location>
    </subcellularLocation>
</comment>
<evidence type="ECO:0000313" key="9">
    <source>
        <dbReference type="EMBL" id="MDQ0337332.1"/>
    </source>
</evidence>
<dbReference type="InterPro" id="IPR003783">
    <property type="entry name" value="Regulatory_RecX"/>
</dbReference>
<feature type="domain" description="RecX first three-helical" evidence="8">
    <location>
        <begin position="66"/>
        <end position="100"/>
    </location>
</feature>
<dbReference type="HAMAP" id="MF_01114">
    <property type="entry name" value="RecX"/>
    <property type="match status" value="1"/>
</dbReference>
<protein>
    <recommendedName>
        <fullName evidence="3 5">Regulatory protein RecX</fullName>
    </recommendedName>
</protein>
<evidence type="ECO:0000256" key="5">
    <source>
        <dbReference type="HAMAP-Rule" id="MF_01114"/>
    </source>
</evidence>
<dbReference type="InterPro" id="IPR053924">
    <property type="entry name" value="RecX_HTH_2nd"/>
</dbReference>
<dbReference type="Pfam" id="PF02631">
    <property type="entry name" value="RecX_HTH2"/>
    <property type="match status" value="1"/>
</dbReference>
<keyword evidence="4 5" id="KW-0963">Cytoplasm</keyword>
<dbReference type="PANTHER" id="PTHR33602">
    <property type="entry name" value="REGULATORY PROTEIN RECX FAMILY PROTEIN"/>
    <property type="match status" value="1"/>
</dbReference>
<dbReference type="Gene3D" id="1.10.10.10">
    <property type="entry name" value="Winged helix-like DNA-binding domain superfamily/Winged helix DNA-binding domain"/>
    <property type="match status" value="3"/>
</dbReference>
<evidence type="ECO:0000256" key="3">
    <source>
        <dbReference type="ARBA" id="ARBA00018111"/>
    </source>
</evidence>
<dbReference type="Proteomes" id="UP001232445">
    <property type="component" value="Unassembled WGS sequence"/>
</dbReference>
<accession>A0ABU0CMG1</accession>
<name>A0ABU0CMG1_9BACI</name>
<evidence type="ECO:0000256" key="4">
    <source>
        <dbReference type="ARBA" id="ARBA00022490"/>
    </source>
</evidence>
<dbReference type="RefSeq" id="WP_307334334.1">
    <property type="nucleotide sequence ID" value="NZ_JAUSUQ010000001.1"/>
</dbReference>
<dbReference type="PANTHER" id="PTHR33602:SF1">
    <property type="entry name" value="REGULATORY PROTEIN RECX FAMILY PROTEIN"/>
    <property type="match status" value="1"/>
</dbReference>
<evidence type="ECO:0000256" key="1">
    <source>
        <dbReference type="ARBA" id="ARBA00004496"/>
    </source>
</evidence>
<proteinExistence type="inferred from homology"/>
<dbReference type="InterPro" id="IPR036388">
    <property type="entry name" value="WH-like_DNA-bd_sf"/>
</dbReference>
<comment type="similarity">
    <text evidence="2 5">Belongs to the RecX family.</text>
</comment>